<feature type="transmembrane region" description="Helical" evidence="1">
    <location>
        <begin position="257"/>
        <end position="281"/>
    </location>
</feature>
<keyword evidence="3" id="KW-1185">Reference proteome</keyword>
<dbReference type="EMBL" id="LNIX01000031">
    <property type="protein sequence ID" value="OXA41051.1"/>
    <property type="molecule type" value="Genomic_DNA"/>
</dbReference>
<name>A0A226D8U7_FOLCA</name>
<comment type="caution">
    <text evidence="2">The sequence shown here is derived from an EMBL/GenBank/DDBJ whole genome shotgun (WGS) entry which is preliminary data.</text>
</comment>
<feature type="transmembrane region" description="Helical" evidence="1">
    <location>
        <begin position="44"/>
        <end position="62"/>
    </location>
</feature>
<evidence type="ECO:0000256" key="1">
    <source>
        <dbReference type="SAM" id="Phobius"/>
    </source>
</evidence>
<keyword evidence="1" id="KW-1133">Transmembrane helix</keyword>
<feature type="transmembrane region" description="Helical" evidence="1">
    <location>
        <begin position="293"/>
        <end position="316"/>
    </location>
</feature>
<gene>
    <name evidence="2" type="ORF">Fcan01_24181</name>
</gene>
<proteinExistence type="predicted"/>
<accession>A0A226D8U7</accession>
<sequence length="391" mass="45304">MATDLFCKCYGQTIQLSRYFGLPFTFNFKTKRVSVTDFLQGNTILLHLFLVAELIFVLFQTIRFKMMGDYTHLNFIIPILYGIIWLFVSLFPVAYRPHELAYLFNFLFEFFACLDHRYLTRQERRELNKDFDAYWIWIYAFTKYLRMAFPCIILLHFVLVPTNPVHIISIFPKNSPLFVIFFVPYAISVTYGACFVVFVIQVLLIAGMFGVIRLHQIFRGIQFKSRENNFLAGLRTSTSLPIVWRSIELLMRLQGEVVGVFLLPAQAILGKFIIVATYLIVSNGSARKSELDTVSVVVLAGFIVLVGVTWVVFLIYAGTIHKCSRKCMVTWRNARWEGRFEGKYFKMFKKSCKPILFGYPGYFEVRSISVVNFVQGTIKGIFRALLTLDGK</sequence>
<feature type="transmembrane region" description="Helical" evidence="1">
    <location>
        <begin position="131"/>
        <end position="159"/>
    </location>
</feature>
<feature type="transmembrane region" description="Helical" evidence="1">
    <location>
        <begin position="179"/>
        <end position="212"/>
    </location>
</feature>
<evidence type="ECO:0000313" key="2">
    <source>
        <dbReference type="EMBL" id="OXA41051.1"/>
    </source>
</evidence>
<dbReference type="Proteomes" id="UP000198287">
    <property type="component" value="Unassembled WGS sequence"/>
</dbReference>
<reference evidence="2 3" key="1">
    <citation type="submission" date="2015-12" db="EMBL/GenBank/DDBJ databases">
        <title>The genome of Folsomia candida.</title>
        <authorList>
            <person name="Faddeeva A."/>
            <person name="Derks M.F."/>
            <person name="Anvar Y."/>
            <person name="Smit S."/>
            <person name="Van Straalen N."/>
            <person name="Roelofs D."/>
        </authorList>
    </citation>
    <scope>NUCLEOTIDE SEQUENCE [LARGE SCALE GENOMIC DNA]</scope>
    <source>
        <strain evidence="2 3">VU population</strain>
        <tissue evidence="2">Whole body</tissue>
    </source>
</reference>
<organism evidence="2 3">
    <name type="scientific">Folsomia candida</name>
    <name type="common">Springtail</name>
    <dbReference type="NCBI Taxonomy" id="158441"/>
    <lineage>
        <taxon>Eukaryota</taxon>
        <taxon>Metazoa</taxon>
        <taxon>Ecdysozoa</taxon>
        <taxon>Arthropoda</taxon>
        <taxon>Hexapoda</taxon>
        <taxon>Collembola</taxon>
        <taxon>Entomobryomorpha</taxon>
        <taxon>Isotomoidea</taxon>
        <taxon>Isotomidae</taxon>
        <taxon>Proisotominae</taxon>
        <taxon>Folsomia</taxon>
    </lineage>
</organism>
<evidence type="ECO:0000313" key="3">
    <source>
        <dbReference type="Proteomes" id="UP000198287"/>
    </source>
</evidence>
<feature type="transmembrane region" description="Helical" evidence="1">
    <location>
        <begin position="74"/>
        <end position="94"/>
    </location>
</feature>
<keyword evidence="1" id="KW-0812">Transmembrane</keyword>
<dbReference type="AlphaFoldDB" id="A0A226D8U7"/>
<keyword evidence="1" id="KW-0472">Membrane</keyword>
<protein>
    <submittedName>
        <fullName evidence="2">Uncharacterized protein</fullName>
    </submittedName>
</protein>